<dbReference type="EMBL" id="KN832569">
    <property type="protein sequence ID" value="KII84836.1"/>
    <property type="molecule type" value="Genomic_DNA"/>
</dbReference>
<feature type="region of interest" description="Disordered" evidence="1">
    <location>
        <begin position="1"/>
        <end position="66"/>
    </location>
</feature>
<dbReference type="OrthoDB" id="3133596at2759"/>
<evidence type="ECO:0000313" key="2">
    <source>
        <dbReference type="EMBL" id="KII84836.1"/>
    </source>
</evidence>
<gene>
    <name evidence="2" type="ORF">PLICRDRAFT_45638</name>
</gene>
<dbReference type="Proteomes" id="UP000053263">
    <property type="component" value="Unassembled WGS sequence"/>
</dbReference>
<feature type="compositionally biased region" description="Polar residues" evidence="1">
    <location>
        <begin position="17"/>
        <end position="32"/>
    </location>
</feature>
<dbReference type="AlphaFoldDB" id="A0A0C9SL43"/>
<name>A0A0C9SL43_PLICR</name>
<evidence type="ECO:0000313" key="3">
    <source>
        <dbReference type="Proteomes" id="UP000053263"/>
    </source>
</evidence>
<sequence length="495" mass="55641">MAPSGSRLQNRAPRPSYPSNSTPRQSSDSPPLTATPPRQARKIASLASQSSQSESTDSTTSTQTTTVEAYVPRSVVARLKKLDPDGPRCLVTNKSVDIDFAYCVPRDLDPSTLERLEYSWNLKPQTLNTDTRYNIFPLNRHLHRLFDSDDWILLPSEEVIRSYIEMNGRMPIGPDFPHQPDGMYEYTLIAKKTMVQHTIHRAQLDGAASDQDVAHTYPFRTLGLIKSHINPCFALWNAGKKIAKGMFEFNCAARKLYEDDKSRMMLALELHVRVVMLYKRWSFYGVPLPPLPGPHVDVSAGTPSISSSRVTRRRRAAPPPPRISNDDGPRLNARTLRAHKESFKDQQVPWTTTIWQWILSYQHAIDAIDAFGMDSLPPDTMDEDGDEEDIPDNYEFYLANDEHDVPDLLRFSHPRERLPSISGDVCFTPLPSTLDLQPPPVPAKHPLPSPPSYPHPHKLPLLCGKRGAIEIVSGDEWEPGAIKRTKYVVQGGSGI</sequence>
<evidence type="ECO:0000256" key="1">
    <source>
        <dbReference type="SAM" id="MobiDB-lite"/>
    </source>
</evidence>
<feature type="compositionally biased region" description="Low complexity" evidence="1">
    <location>
        <begin position="48"/>
        <end position="66"/>
    </location>
</feature>
<organism evidence="2 3">
    <name type="scientific">Plicaturopsis crispa FD-325 SS-3</name>
    <dbReference type="NCBI Taxonomy" id="944288"/>
    <lineage>
        <taxon>Eukaryota</taxon>
        <taxon>Fungi</taxon>
        <taxon>Dikarya</taxon>
        <taxon>Basidiomycota</taxon>
        <taxon>Agaricomycotina</taxon>
        <taxon>Agaricomycetes</taxon>
        <taxon>Agaricomycetidae</taxon>
        <taxon>Amylocorticiales</taxon>
        <taxon>Amylocorticiaceae</taxon>
        <taxon>Plicatura</taxon>
        <taxon>Plicaturopsis crispa</taxon>
    </lineage>
</organism>
<keyword evidence="3" id="KW-1185">Reference proteome</keyword>
<dbReference type="HOGENOM" id="CLU_551079_0_0_1"/>
<proteinExistence type="predicted"/>
<protein>
    <recommendedName>
        <fullName evidence="4">HNH nuclease domain-containing protein</fullName>
    </recommendedName>
</protein>
<feature type="region of interest" description="Disordered" evidence="1">
    <location>
        <begin position="299"/>
        <end position="330"/>
    </location>
</feature>
<evidence type="ECO:0008006" key="4">
    <source>
        <dbReference type="Google" id="ProtNLM"/>
    </source>
</evidence>
<accession>A0A0C9SL43</accession>
<reference evidence="2 3" key="1">
    <citation type="submission" date="2014-06" db="EMBL/GenBank/DDBJ databases">
        <title>Evolutionary Origins and Diversification of the Mycorrhizal Mutualists.</title>
        <authorList>
            <consortium name="DOE Joint Genome Institute"/>
            <consortium name="Mycorrhizal Genomics Consortium"/>
            <person name="Kohler A."/>
            <person name="Kuo A."/>
            <person name="Nagy L.G."/>
            <person name="Floudas D."/>
            <person name="Copeland A."/>
            <person name="Barry K.W."/>
            <person name="Cichocki N."/>
            <person name="Veneault-Fourrey C."/>
            <person name="LaButti K."/>
            <person name="Lindquist E.A."/>
            <person name="Lipzen A."/>
            <person name="Lundell T."/>
            <person name="Morin E."/>
            <person name="Murat C."/>
            <person name="Riley R."/>
            <person name="Ohm R."/>
            <person name="Sun H."/>
            <person name="Tunlid A."/>
            <person name="Henrissat B."/>
            <person name="Grigoriev I.V."/>
            <person name="Hibbett D.S."/>
            <person name="Martin F."/>
        </authorList>
    </citation>
    <scope>NUCLEOTIDE SEQUENCE [LARGE SCALE GENOMIC DNA]</scope>
    <source>
        <strain evidence="2 3">FD-325 SS-3</strain>
    </source>
</reference>